<protein>
    <submittedName>
        <fullName evidence="2">Uncharacterized protein</fullName>
    </submittedName>
</protein>
<proteinExistence type="predicted"/>
<evidence type="ECO:0000313" key="2">
    <source>
        <dbReference type="EMBL" id="KAK1522354.1"/>
    </source>
</evidence>
<dbReference type="EMBL" id="MOOE01000010">
    <property type="protein sequence ID" value="KAK1522354.1"/>
    <property type="molecule type" value="Genomic_DNA"/>
</dbReference>
<dbReference type="GeneID" id="85341769"/>
<reference evidence="2 3" key="1">
    <citation type="submission" date="2016-10" db="EMBL/GenBank/DDBJ databases">
        <title>The genome sequence of Colletotrichum fioriniae PJ7.</title>
        <authorList>
            <person name="Baroncelli R."/>
        </authorList>
    </citation>
    <scope>NUCLEOTIDE SEQUENCE [LARGE SCALE GENOMIC DNA]</scope>
    <source>
        <strain evidence="2 3">IMI 309622</strain>
    </source>
</reference>
<dbReference type="AlphaFoldDB" id="A0AAJ0DZ56"/>
<keyword evidence="3" id="KW-1185">Reference proteome</keyword>
<comment type="caution">
    <text evidence="2">The sequence shown here is derived from an EMBL/GenBank/DDBJ whole genome shotgun (WGS) entry which is preliminary data.</text>
</comment>
<evidence type="ECO:0000256" key="1">
    <source>
        <dbReference type="SAM" id="MobiDB-lite"/>
    </source>
</evidence>
<gene>
    <name evidence="2" type="ORF">CCOS01_10066</name>
</gene>
<dbReference type="RefSeq" id="XP_060311387.1">
    <property type="nucleotide sequence ID" value="XM_060458222.1"/>
</dbReference>
<sequence>MKMSQSGLLPQDFADHGAPKRMFIAFFKSRQVRFFALFGVGLYLIRAFLLDSSKSGKDDYAATNPWRDLPTDSAVHSTIREVLLISDTLRDGMLPTSLPDDNYDTYSAMLRNLETRQDVTWLVIQETGIDRTIMAIANRGGHHSPIPEEPHALHERAKTLHGHWSALAAASDKPERWEARFDTTCLPPLAARQGSASGQKAGSFKLDLTPAQKADAEARYKAYRKRRDRAVSYLKDHPPKPMAWVPAQTDPEKQRGFWESLFNDGVIKAGRNVEGGKLAGNPGFKPVYRDLITERVPYDWVNPDEQVKEYTEADHLKEMEAFREESRIRKERTDKQAAYQEELRAEERRKRGEKEEL</sequence>
<organism evidence="2 3">
    <name type="scientific">Colletotrichum costaricense</name>
    <dbReference type="NCBI Taxonomy" id="1209916"/>
    <lineage>
        <taxon>Eukaryota</taxon>
        <taxon>Fungi</taxon>
        <taxon>Dikarya</taxon>
        <taxon>Ascomycota</taxon>
        <taxon>Pezizomycotina</taxon>
        <taxon>Sordariomycetes</taxon>
        <taxon>Hypocreomycetidae</taxon>
        <taxon>Glomerellales</taxon>
        <taxon>Glomerellaceae</taxon>
        <taxon>Colletotrichum</taxon>
        <taxon>Colletotrichum acutatum species complex</taxon>
    </lineage>
</organism>
<feature type="region of interest" description="Disordered" evidence="1">
    <location>
        <begin position="321"/>
        <end position="357"/>
    </location>
</feature>
<accession>A0AAJ0DZ56</accession>
<dbReference type="Proteomes" id="UP001240678">
    <property type="component" value="Unassembled WGS sequence"/>
</dbReference>
<name>A0AAJ0DZ56_9PEZI</name>
<evidence type="ECO:0000313" key="3">
    <source>
        <dbReference type="Proteomes" id="UP001240678"/>
    </source>
</evidence>